<name>F6EG75_HOYSD</name>
<accession>F6EG75</accession>
<dbReference type="AlphaFoldDB" id="F6EG75"/>
<proteinExistence type="predicted"/>
<evidence type="ECO:0000313" key="1">
    <source>
        <dbReference type="EMBL" id="AEF39800.1"/>
    </source>
</evidence>
<protein>
    <submittedName>
        <fullName evidence="1">Uncharacterized protein</fullName>
    </submittedName>
</protein>
<reference evidence="1 2" key="1">
    <citation type="journal article" date="2011" name="J. Bacteriol.">
        <title>Complete genome sequence of Amycolicicoccus subflavus DQS3-9A1T, an actinomycete isolated from crude oil-polluted soil.</title>
        <authorList>
            <person name="Cai M."/>
            <person name="Chen W.M."/>
            <person name="Nie Y."/>
            <person name="Chi C.Q."/>
            <person name="Wang Y.N."/>
            <person name="Tang Y.Q."/>
            <person name="Li G.Y."/>
            <person name="Wu X.L."/>
        </authorList>
    </citation>
    <scope>NUCLEOTIDE SEQUENCE [LARGE SCALE GENOMIC DNA]</scope>
    <source>
        <strain evidence="2">DSM 45089 / DQS3-9A1</strain>
    </source>
</reference>
<dbReference type="EMBL" id="CP002786">
    <property type="protein sequence ID" value="AEF39800.1"/>
    <property type="molecule type" value="Genomic_DNA"/>
</dbReference>
<evidence type="ECO:0000313" key="2">
    <source>
        <dbReference type="Proteomes" id="UP000009235"/>
    </source>
</evidence>
<keyword evidence="2" id="KW-1185">Reference proteome</keyword>
<dbReference type="Proteomes" id="UP000009235">
    <property type="component" value="Chromosome"/>
</dbReference>
<dbReference type="KEGG" id="asd:AS9A_1348"/>
<organism evidence="1 2">
    <name type="scientific">Hoyosella subflava (strain DSM 45089 / JCM 17490 / NBRC 109087 / DQS3-9A1)</name>
    <name type="common">Amycolicicoccus subflavus</name>
    <dbReference type="NCBI Taxonomy" id="443218"/>
    <lineage>
        <taxon>Bacteria</taxon>
        <taxon>Bacillati</taxon>
        <taxon>Actinomycetota</taxon>
        <taxon>Actinomycetes</taxon>
        <taxon>Mycobacteriales</taxon>
        <taxon>Hoyosellaceae</taxon>
        <taxon>Hoyosella</taxon>
    </lineage>
</organism>
<dbReference type="HOGENOM" id="CLU_3021689_0_0_11"/>
<gene>
    <name evidence="1" type="ordered locus">AS9A_1348</name>
</gene>
<sequence>MKTLQPEHRMLVAGIGAAKSVARTQLMAEPLHPRNIPMKRTLATNEDPRQVEINS</sequence>